<accession>A0ACB1AWE1</accession>
<gene>
    <name evidence="1" type="ORF">MENTE1834_LOCUS42531</name>
</gene>
<name>A0ACB1AWE1_MELEN</name>
<evidence type="ECO:0000313" key="2">
    <source>
        <dbReference type="Proteomes" id="UP001497535"/>
    </source>
</evidence>
<keyword evidence="2" id="KW-1185">Reference proteome</keyword>
<organism evidence="1 2">
    <name type="scientific">Meloidogyne enterolobii</name>
    <name type="common">Root-knot nematode worm</name>
    <name type="synonym">Meloidogyne mayaguensis</name>
    <dbReference type="NCBI Taxonomy" id="390850"/>
    <lineage>
        <taxon>Eukaryota</taxon>
        <taxon>Metazoa</taxon>
        <taxon>Ecdysozoa</taxon>
        <taxon>Nematoda</taxon>
        <taxon>Chromadorea</taxon>
        <taxon>Rhabditida</taxon>
        <taxon>Tylenchina</taxon>
        <taxon>Tylenchomorpha</taxon>
        <taxon>Tylenchoidea</taxon>
        <taxon>Meloidogynidae</taxon>
        <taxon>Meloidogyninae</taxon>
        <taxon>Meloidogyne</taxon>
    </lineage>
</organism>
<comment type="caution">
    <text evidence="1">The sequence shown here is derived from an EMBL/GenBank/DDBJ whole genome shotgun (WGS) entry which is preliminary data.</text>
</comment>
<reference evidence="1" key="1">
    <citation type="submission" date="2023-11" db="EMBL/GenBank/DDBJ databases">
        <authorList>
            <person name="Poullet M."/>
        </authorList>
    </citation>
    <scope>NUCLEOTIDE SEQUENCE</scope>
    <source>
        <strain evidence="1">E1834</strain>
    </source>
</reference>
<protein>
    <submittedName>
        <fullName evidence="1">Uncharacterized protein</fullName>
    </submittedName>
</protein>
<sequence>MILVKGPRLSLFSNKVGDGLQCSRWYPNHKIGNKPLWSMLQEIKDDKKNKSEERWNLINKLFLPLPQWRREETVLVYCMNELKMEDELNLSSCLNHIFDEFNRPETNNKHLKSKHLKLFKNSMKAKERSKLLELLIKNRNQSLAERLYFALNSAESDFDIIYDIILARTKYELHQIIVKYDIVSSSLMENKDFKSFKTKIKNTNEAISQLEIHLHYKMAKERADDHKEIWQILINRVRSVSDKLIFDEDEVRKVLYF</sequence>
<dbReference type="Proteomes" id="UP001497535">
    <property type="component" value="Unassembled WGS sequence"/>
</dbReference>
<evidence type="ECO:0000313" key="1">
    <source>
        <dbReference type="EMBL" id="CAK5102484.1"/>
    </source>
</evidence>
<proteinExistence type="predicted"/>
<dbReference type="EMBL" id="CAVMJV010000112">
    <property type="protein sequence ID" value="CAK5102484.1"/>
    <property type="molecule type" value="Genomic_DNA"/>
</dbReference>